<dbReference type="PANTHER" id="PTHR10000:SF8">
    <property type="entry name" value="HAD SUPERFAMILY HYDROLASE-LIKE, TYPE 3"/>
    <property type="match status" value="1"/>
</dbReference>
<dbReference type="PANTHER" id="PTHR10000">
    <property type="entry name" value="PHOSPHOSERINE PHOSPHATASE"/>
    <property type="match status" value="1"/>
</dbReference>
<dbReference type="InterPro" id="IPR036412">
    <property type="entry name" value="HAD-like_sf"/>
</dbReference>
<dbReference type="InParanoid" id="E8R327"/>
<dbReference type="EMBL" id="CP002353">
    <property type="protein sequence ID" value="ADV62546.1"/>
    <property type="molecule type" value="Genomic_DNA"/>
</dbReference>
<name>E8R327_ISOPI</name>
<dbReference type="AlphaFoldDB" id="E8R327"/>
<evidence type="ECO:0000313" key="1">
    <source>
        <dbReference type="EMBL" id="ADV62546.1"/>
    </source>
</evidence>
<accession>E8R327</accession>
<dbReference type="STRING" id="575540.Isop_1966"/>
<dbReference type="InterPro" id="IPR006379">
    <property type="entry name" value="HAD-SF_hydro_IIB"/>
</dbReference>
<dbReference type="GO" id="GO:0000287">
    <property type="term" value="F:magnesium ion binding"/>
    <property type="evidence" value="ECO:0007669"/>
    <property type="project" value="TreeGrafter"/>
</dbReference>
<dbReference type="SUPFAM" id="SSF56784">
    <property type="entry name" value="HAD-like"/>
    <property type="match status" value="1"/>
</dbReference>
<dbReference type="eggNOG" id="COG0561">
    <property type="taxonomic scope" value="Bacteria"/>
</dbReference>
<dbReference type="Gene3D" id="3.30.1240.10">
    <property type="match status" value="1"/>
</dbReference>
<dbReference type="NCBIfam" id="TIGR01484">
    <property type="entry name" value="HAD-SF-IIB"/>
    <property type="match status" value="1"/>
</dbReference>
<dbReference type="CDD" id="cd07516">
    <property type="entry name" value="HAD_Pase"/>
    <property type="match status" value="1"/>
</dbReference>
<dbReference type="InterPro" id="IPR023214">
    <property type="entry name" value="HAD_sf"/>
</dbReference>
<dbReference type="Pfam" id="PF08282">
    <property type="entry name" value="Hydrolase_3"/>
    <property type="match status" value="1"/>
</dbReference>
<dbReference type="KEGG" id="ipa:Isop_1966"/>
<gene>
    <name evidence="1" type="ordered locus">Isop_1966</name>
</gene>
<dbReference type="RefSeq" id="WP_013564834.1">
    <property type="nucleotide sequence ID" value="NC_014962.1"/>
</dbReference>
<organism evidence="1 2">
    <name type="scientific">Isosphaera pallida (strain ATCC 43644 / DSM 9630 / IS1B)</name>
    <dbReference type="NCBI Taxonomy" id="575540"/>
    <lineage>
        <taxon>Bacteria</taxon>
        <taxon>Pseudomonadati</taxon>
        <taxon>Planctomycetota</taxon>
        <taxon>Planctomycetia</taxon>
        <taxon>Isosphaerales</taxon>
        <taxon>Isosphaeraceae</taxon>
        <taxon>Isosphaera</taxon>
    </lineage>
</organism>
<reference evidence="1 2" key="2">
    <citation type="journal article" date="2011" name="Stand. Genomic Sci.">
        <title>Complete genome sequence of Isosphaera pallida type strain (IS1B).</title>
        <authorList>
            <consortium name="US DOE Joint Genome Institute (JGI-PGF)"/>
            <person name="Goker M."/>
            <person name="Cleland D."/>
            <person name="Saunders E."/>
            <person name="Lapidus A."/>
            <person name="Nolan M."/>
            <person name="Lucas S."/>
            <person name="Hammon N."/>
            <person name="Deshpande S."/>
            <person name="Cheng J.F."/>
            <person name="Tapia R."/>
            <person name="Han C."/>
            <person name="Goodwin L."/>
            <person name="Pitluck S."/>
            <person name="Liolios K."/>
            <person name="Pagani I."/>
            <person name="Ivanova N."/>
            <person name="Mavromatis K."/>
            <person name="Pati A."/>
            <person name="Chen A."/>
            <person name="Palaniappan K."/>
            <person name="Land M."/>
            <person name="Hauser L."/>
            <person name="Chang Y.J."/>
            <person name="Jeffries C.D."/>
            <person name="Detter J.C."/>
            <person name="Beck B."/>
            <person name="Woyke T."/>
            <person name="Bristow J."/>
            <person name="Eisen J.A."/>
            <person name="Markowitz V."/>
            <person name="Hugenholtz P."/>
            <person name="Kyrpides N.C."/>
            <person name="Klenk H.P."/>
        </authorList>
    </citation>
    <scope>NUCLEOTIDE SEQUENCE [LARGE SCALE GENOMIC DNA]</scope>
    <source>
        <strain evidence="2">ATCC 43644 / DSM 9630 / IS1B</strain>
    </source>
</reference>
<dbReference type="FunCoup" id="E8R327">
    <property type="interactions" value="17"/>
</dbReference>
<dbReference type="Proteomes" id="UP000008631">
    <property type="component" value="Chromosome"/>
</dbReference>
<sequence length="298" mass="32366">MTASPPHPPSPALRQRAATVRLLAIDIDGTLLDRSGRLLPSTAQAVARVAEAGIRPVLCTGRRHRRARPVAEQLGLDAPLVCNSGAVVKSRQGDRTLHRADLPPGIAAELVRLFESRGHRALSFLDDPADGADFVTAADPSGDPYLDRYLDVNRGHGRYDPSWKTTIDREPHYHVCCFGEFEAMRPLAETALQRFGAAIQPFVQRSPSGLGYVCEIVRGDASKWSAVITLARQWGIEPDEIAAIGDDMNDLAMIRHAALGVAMGHAPEAVRAAADWVTADHDHDGLSRFIDDLLLADR</sequence>
<dbReference type="GO" id="GO:0005829">
    <property type="term" value="C:cytosol"/>
    <property type="evidence" value="ECO:0007669"/>
    <property type="project" value="TreeGrafter"/>
</dbReference>
<reference key="1">
    <citation type="submission" date="2010-11" db="EMBL/GenBank/DDBJ databases">
        <title>The complete sequence of chromosome of Isophaera pallida ATCC 43644.</title>
        <authorList>
            <consortium name="US DOE Joint Genome Institute (JGI-PGF)"/>
            <person name="Lucas S."/>
            <person name="Copeland A."/>
            <person name="Lapidus A."/>
            <person name="Bruce D."/>
            <person name="Goodwin L."/>
            <person name="Pitluck S."/>
            <person name="Kyrpides N."/>
            <person name="Mavromatis K."/>
            <person name="Pagani I."/>
            <person name="Ivanova N."/>
            <person name="Saunders E."/>
            <person name="Brettin T."/>
            <person name="Detter J.C."/>
            <person name="Han C."/>
            <person name="Tapia R."/>
            <person name="Land M."/>
            <person name="Hauser L."/>
            <person name="Markowitz V."/>
            <person name="Cheng J.-F."/>
            <person name="Hugenholtz P."/>
            <person name="Woyke T."/>
            <person name="Wu D."/>
            <person name="Eisen J.A."/>
        </authorList>
    </citation>
    <scope>NUCLEOTIDE SEQUENCE</scope>
    <source>
        <strain>ATCC 43644</strain>
    </source>
</reference>
<dbReference type="GO" id="GO:0016791">
    <property type="term" value="F:phosphatase activity"/>
    <property type="evidence" value="ECO:0007669"/>
    <property type="project" value="TreeGrafter"/>
</dbReference>
<evidence type="ECO:0000313" key="2">
    <source>
        <dbReference type="Proteomes" id="UP000008631"/>
    </source>
</evidence>
<dbReference type="OrthoDB" id="9790031at2"/>
<keyword evidence="2" id="KW-1185">Reference proteome</keyword>
<proteinExistence type="predicted"/>
<keyword evidence="1" id="KW-0378">Hydrolase</keyword>
<dbReference type="HOGENOM" id="CLU_044146_0_2_0"/>
<protein>
    <submittedName>
        <fullName evidence="1">Cof-like hydrolase</fullName>
    </submittedName>
</protein>
<dbReference type="Gene3D" id="3.40.50.1000">
    <property type="entry name" value="HAD superfamily/HAD-like"/>
    <property type="match status" value="1"/>
</dbReference>